<sequence>MIWLRLSLLALCVRIAVLCPAPCGCTLTEHKGLIVNCSFKHLTQVPDLPFNTIRLYLHNNSLRSLSTGSLDHLMHLEEIDMSHNPWFCDCNIRYLRNWLGSQDRVRNTHNVRCAAPESVSQIPLFNLSGNEMGSGCRTWWPIKCSEFAVRDLFLICPSILILVILSCFLKVTKRLACRVAINSSPSFHQSTSRK</sequence>
<feature type="signal peptide" evidence="12">
    <location>
        <begin position="1"/>
        <end position="18"/>
    </location>
</feature>
<dbReference type="InterPro" id="IPR052313">
    <property type="entry name" value="GPIb-IX-V_Complex"/>
</dbReference>
<dbReference type="EMBL" id="JAACNH010000450">
    <property type="protein sequence ID" value="KAG8430973.1"/>
    <property type="molecule type" value="Genomic_DNA"/>
</dbReference>
<keyword evidence="10" id="KW-1015">Disulfide bond</keyword>
<evidence type="ECO:0000256" key="10">
    <source>
        <dbReference type="ARBA" id="ARBA00023157"/>
    </source>
</evidence>
<dbReference type="Proteomes" id="UP000812440">
    <property type="component" value="Unassembled WGS sequence"/>
</dbReference>
<keyword evidence="6" id="KW-0130">Cell adhesion</keyword>
<keyword evidence="5 12" id="KW-0732">Signal</keyword>
<evidence type="ECO:0000256" key="6">
    <source>
        <dbReference type="ARBA" id="ARBA00022889"/>
    </source>
</evidence>
<evidence type="ECO:0000256" key="4">
    <source>
        <dbReference type="ARBA" id="ARBA00022696"/>
    </source>
</evidence>
<evidence type="ECO:0000256" key="3">
    <source>
        <dbReference type="ARBA" id="ARBA00022692"/>
    </source>
</evidence>
<dbReference type="GO" id="GO:0016020">
    <property type="term" value="C:membrane"/>
    <property type="evidence" value="ECO:0007669"/>
    <property type="project" value="UniProtKB-SubCell"/>
</dbReference>
<dbReference type="PANTHER" id="PTHR22650:SF6">
    <property type="entry name" value="PLATELET GLYCOPROTEIN IX"/>
    <property type="match status" value="1"/>
</dbReference>
<evidence type="ECO:0000259" key="14">
    <source>
        <dbReference type="SMART" id="SM00082"/>
    </source>
</evidence>
<evidence type="ECO:0000256" key="1">
    <source>
        <dbReference type="ARBA" id="ARBA00004479"/>
    </source>
</evidence>
<dbReference type="InterPro" id="IPR032675">
    <property type="entry name" value="LRR_dom_sf"/>
</dbReference>
<evidence type="ECO:0000256" key="5">
    <source>
        <dbReference type="ARBA" id="ARBA00022729"/>
    </source>
</evidence>
<dbReference type="GO" id="GO:0007155">
    <property type="term" value="P:cell adhesion"/>
    <property type="evidence" value="ECO:0007669"/>
    <property type="project" value="UniProtKB-KW"/>
</dbReference>
<gene>
    <name evidence="15" type="ORF">GDO86_019630</name>
</gene>
<keyword evidence="16" id="KW-1185">Reference proteome</keyword>
<keyword evidence="3 11" id="KW-0812">Transmembrane</keyword>
<keyword evidence="2" id="KW-0433">Leucine-rich repeat</keyword>
<evidence type="ECO:0000256" key="12">
    <source>
        <dbReference type="SAM" id="SignalP"/>
    </source>
</evidence>
<feature type="domain" description="LRRNT" evidence="13">
    <location>
        <begin position="18"/>
        <end position="54"/>
    </location>
</feature>
<dbReference type="SMART" id="SM00013">
    <property type="entry name" value="LRRNT"/>
    <property type="match status" value="1"/>
</dbReference>
<evidence type="ECO:0000256" key="2">
    <source>
        <dbReference type="ARBA" id="ARBA00022614"/>
    </source>
</evidence>
<evidence type="ECO:0000256" key="8">
    <source>
        <dbReference type="ARBA" id="ARBA00023084"/>
    </source>
</evidence>
<dbReference type="GO" id="GO:0007596">
    <property type="term" value="P:blood coagulation"/>
    <property type="evidence" value="ECO:0007669"/>
    <property type="project" value="UniProtKB-KW"/>
</dbReference>
<dbReference type="SMART" id="SM00082">
    <property type="entry name" value="LRRCT"/>
    <property type="match status" value="1"/>
</dbReference>
<evidence type="ECO:0000313" key="15">
    <source>
        <dbReference type="EMBL" id="KAG8430973.1"/>
    </source>
</evidence>
<feature type="domain" description="LRRCT" evidence="14">
    <location>
        <begin position="84"/>
        <end position="137"/>
    </location>
</feature>
<evidence type="ECO:0000256" key="9">
    <source>
        <dbReference type="ARBA" id="ARBA00023136"/>
    </source>
</evidence>
<evidence type="ECO:0000256" key="11">
    <source>
        <dbReference type="SAM" id="Phobius"/>
    </source>
</evidence>
<organism evidence="15 16">
    <name type="scientific">Hymenochirus boettgeri</name>
    <name type="common">Congo dwarf clawed frog</name>
    <dbReference type="NCBI Taxonomy" id="247094"/>
    <lineage>
        <taxon>Eukaryota</taxon>
        <taxon>Metazoa</taxon>
        <taxon>Chordata</taxon>
        <taxon>Craniata</taxon>
        <taxon>Vertebrata</taxon>
        <taxon>Euteleostomi</taxon>
        <taxon>Amphibia</taxon>
        <taxon>Batrachia</taxon>
        <taxon>Anura</taxon>
        <taxon>Pipoidea</taxon>
        <taxon>Pipidae</taxon>
        <taxon>Pipinae</taxon>
        <taxon>Hymenochirus</taxon>
    </lineage>
</organism>
<comment type="caution">
    <text evidence="15">The sequence shown here is derived from an EMBL/GenBank/DDBJ whole genome shotgun (WGS) entry which is preliminary data.</text>
</comment>
<dbReference type="PANTHER" id="PTHR22650">
    <property type="entry name" value="GLYCOPROTEIN IB BETA"/>
    <property type="match status" value="1"/>
</dbReference>
<keyword evidence="8" id="KW-0094">Blood coagulation</keyword>
<dbReference type="SUPFAM" id="SSF52058">
    <property type="entry name" value="L domain-like"/>
    <property type="match status" value="1"/>
</dbReference>
<feature type="chain" id="PRO_5035872605" evidence="12">
    <location>
        <begin position="19"/>
        <end position="194"/>
    </location>
</feature>
<keyword evidence="9 11" id="KW-0472">Membrane</keyword>
<evidence type="ECO:0000259" key="13">
    <source>
        <dbReference type="SMART" id="SM00013"/>
    </source>
</evidence>
<proteinExistence type="predicted"/>
<dbReference type="InterPro" id="IPR000372">
    <property type="entry name" value="LRRNT"/>
</dbReference>
<evidence type="ECO:0000256" key="7">
    <source>
        <dbReference type="ARBA" id="ARBA00022989"/>
    </source>
</evidence>
<dbReference type="InterPro" id="IPR000483">
    <property type="entry name" value="Cys-rich_flank_reg_C"/>
</dbReference>
<evidence type="ECO:0000313" key="16">
    <source>
        <dbReference type="Proteomes" id="UP000812440"/>
    </source>
</evidence>
<protein>
    <submittedName>
        <fullName evidence="15">Uncharacterized protein</fullName>
    </submittedName>
</protein>
<dbReference type="AlphaFoldDB" id="A0A8T2IGJ6"/>
<keyword evidence="7 11" id="KW-1133">Transmembrane helix</keyword>
<reference evidence="15" key="1">
    <citation type="thesis" date="2020" institute="ProQuest LLC" country="789 East Eisenhower Parkway, Ann Arbor, MI, USA">
        <title>Comparative Genomics and Chromosome Evolution.</title>
        <authorList>
            <person name="Mudd A.B."/>
        </authorList>
    </citation>
    <scope>NUCLEOTIDE SEQUENCE</scope>
    <source>
        <strain evidence="15">Female2</strain>
        <tissue evidence="15">Blood</tissue>
    </source>
</reference>
<dbReference type="OrthoDB" id="72369at2759"/>
<dbReference type="Gene3D" id="3.80.10.10">
    <property type="entry name" value="Ribonuclease Inhibitor"/>
    <property type="match status" value="1"/>
</dbReference>
<name>A0A8T2IGJ6_9PIPI</name>
<accession>A0A8T2IGJ6</accession>
<comment type="subcellular location">
    <subcellularLocation>
        <location evidence="1">Membrane</location>
        <topology evidence="1">Single-pass type I membrane protein</topology>
    </subcellularLocation>
</comment>
<keyword evidence="4" id="KW-0356">Hemostasis</keyword>
<feature type="transmembrane region" description="Helical" evidence="11">
    <location>
        <begin position="152"/>
        <end position="171"/>
    </location>
</feature>